<dbReference type="EMBL" id="FZQP02005222">
    <property type="protein sequence ID" value="VVD01228.1"/>
    <property type="molecule type" value="Genomic_DNA"/>
</dbReference>
<dbReference type="InterPro" id="IPR032675">
    <property type="entry name" value="LRR_dom_sf"/>
</dbReference>
<gene>
    <name evidence="3" type="ORF">LSINAPIS_LOCUS11693</name>
</gene>
<evidence type="ECO:0008006" key="5">
    <source>
        <dbReference type="Google" id="ProtNLM"/>
    </source>
</evidence>
<evidence type="ECO:0000256" key="1">
    <source>
        <dbReference type="ARBA" id="ARBA00022614"/>
    </source>
</evidence>
<dbReference type="SUPFAM" id="SSF52058">
    <property type="entry name" value="L domain-like"/>
    <property type="match status" value="1"/>
</dbReference>
<sequence>MSLNNTREVFITPARCKERQCSVVCENTPLYGDYESDIIEATQTADAKCDSIILILRNPYFVNSTLSANWLSLIRTSVHELAIVGGNLQHIRPQAFINHFSSKIHTLILENIQITSWESDTFVGLSSLKQLYIKECKLINITSNALQAVGATLEFLDIKATSQWNPAYITGSTNLTRLSVADFSLNPFYGSLGKSSFSSLRTCIALFLNSCKITALGMGTFDYLEKIEMLYLNNNYLVTVPDGIFKNILHLSPSVTLQDNFWHCDCSNDDLRGLHRNGLLVVDPICHSPEYVTGLSFSDFEGFCDINTNIENISRKGYKETTDYDSLANSIYINGACLGLENGSDLQMITPYRHSSCHLNRIQAADLRAMKYKIGNSSSRTSNWLVPKYSVQNNYHTMMELSSLESHGQGLLWYQTSCPPLCVYLLIHCNPSLLRWNKRILFVKHKEINALILPPEIPPRKQSNSDAEKENNKIFYVPSNDENLTNLKRSTSFHSTSSYDASYISAIEPTKEQLDKWRYQDITSQYHSFGSNLYNFSNMFDSESLPYCSLNDDKYINSNSFDKT</sequence>
<evidence type="ECO:0000313" key="4">
    <source>
        <dbReference type="Proteomes" id="UP000324832"/>
    </source>
</evidence>
<dbReference type="Proteomes" id="UP000324832">
    <property type="component" value="Unassembled WGS sequence"/>
</dbReference>
<dbReference type="PANTHER" id="PTHR24366:SF96">
    <property type="entry name" value="LEUCINE RICH REPEAT CONTAINING 53"/>
    <property type="match status" value="1"/>
</dbReference>
<organism evidence="3 4">
    <name type="scientific">Leptidea sinapis</name>
    <dbReference type="NCBI Taxonomy" id="189913"/>
    <lineage>
        <taxon>Eukaryota</taxon>
        <taxon>Metazoa</taxon>
        <taxon>Ecdysozoa</taxon>
        <taxon>Arthropoda</taxon>
        <taxon>Hexapoda</taxon>
        <taxon>Insecta</taxon>
        <taxon>Pterygota</taxon>
        <taxon>Neoptera</taxon>
        <taxon>Endopterygota</taxon>
        <taxon>Lepidoptera</taxon>
        <taxon>Glossata</taxon>
        <taxon>Ditrysia</taxon>
        <taxon>Papilionoidea</taxon>
        <taxon>Pieridae</taxon>
        <taxon>Dismorphiinae</taxon>
        <taxon>Leptidea</taxon>
    </lineage>
</organism>
<dbReference type="AlphaFoldDB" id="A0A5E4QW86"/>
<keyword evidence="4" id="KW-1185">Reference proteome</keyword>
<reference evidence="3 4" key="1">
    <citation type="submission" date="2017-07" db="EMBL/GenBank/DDBJ databases">
        <authorList>
            <person name="Talla V."/>
            <person name="Backstrom N."/>
        </authorList>
    </citation>
    <scope>NUCLEOTIDE SEQUENCE [LARGE SCALE GENOMIC DNA]</scope>
</reference>
<keyword evidence="2" id="KW-0677">Repeat</keyword>
<dbReference type="PANTHER" id="PTHR24366">
    <property type="entry name" value="IG(IMMUNOGLOBULIN) AND LRR(LEUCINE RICH REPEAT) DOMAINS"/>
    <property type="match status" value="1"/>
</dbReference>
<dbReference type="Gene3D" id="3.80.10.10">
    <property type="entry name" value="Ribonuclease Inhibitor"/>
    <property type="match status" value="2"/>
</dbReference>
<keyword evidence="1" id="KW-0433">Leucine-rich repeat</keyword>
<evidence type="ECO:0000256" key="2">
    <source>
        <dbReference type="ARBA" id="ARBA00022737"/>
    </source>
</evidence>
<dbReference type="SMART" id="SM00369">
    <property type="entry name" value="LRR_TYP"/>
    <property type="match status" value="2"/>
</dbReference>
<protein>
    <recommendedName>
        <fullName evidence="5">LRRCT domain-containing protein</fullName>
    </recommendedName>
</protein>
<proteinExistence type="predicted"/>
<accession>A0A5E4QW86</accession>
<name>A0A5E4QW86_9NEOP</name>
<dbReference type="InterPro" id="IPR003591">
    <property type="entry name" value="Leu-rich_rpt_typical-subtyp"/>
</dbReference>
<evidence type="ECO:0000313" key="3">
    <source>
        <dbReference type="EMBL" id="VVD01228.1"/>
    </source>
</evidence>